<dbReference type="InterPro" id="IPR011250">
    <property type="entry name" value="OMP/PagP_B-barrel"/>
</dbReference>
<dbReference type="InterPro" id="IPR005618">
    <property type="entry name" value="OMPW"/>
</dbReference>
<keyword evidence="4" id="KW-1185">Reference proteome</keyword>
<evidence type="ECO:0000313" key="3">
    <source>
        <dbReference type="EMBL" id="SNR83769.1"/>
    </source>
</evidence>
<organism evidence="3 4">
    <name type="scientific">Methylobacillus rhizosphaerae</name>
    <dbReference type="NCBI Taxonomy" id="551994"/>
    <lineage>
        <taxon>Bacteria</taxon>
        <taxon>Pseudomonadati</taxon>
        <taxon>Pseudomonadota</taxon>
        <taxon>Betaproteobacteria</taxon>
        <taxon>Nitrosomonadales</taxon>
        <taxon>Methylophilaceae</taxon>
        <taxon>Methylobacillus</taxon>
    </lineage>
</organism>
<evidence type="ECO:0000313" key="4">
    <source>
        <dbReference type="Proteomes" id="UP000198305"/>
    </source>
</evidence>
<evidence type="ECO:0000256" key="2">
    <source>
        <dbReference type="SAM" id="SignalP"/>
    </source>
</evidence>
<dbReference type="PANTHER" id="PTHR36920">
    <property type="match status" value="1"/>
</dbReference>
<dbReference type="GO" id="GO:0009279">
    <property type="term" value="C:cell outer membrane"/>
    <property type="evidence" value="ECO:0007669"/>
    <property type="project" value="UniProtKB-SubCell"/>
</dbReference>
<dbReference type="SUPFAM" id="SSF56925">
    <property type="entry name" value="OMPA-like"/>
    <property type="match status" value="1"/>
</dbReference>
<name>A0A238ZKW4_9PROT</name>
<feature type="signal peptide" evidence="2">
    <location>
        <begin position="1"/>
        <end position="23"/>
    </location>
</feature>
<keyword evidence="2" id="KW-0732">Signal</keyword>
<feature type="chain" id="PRO_5012082563" evidence="2">
    <location>
        <begin position="24"/>
        <end position="207"/>
    </location>
</feature>
<accession>A0A238ZKW4</accession>
<evidence type="ECO:0000256" key="1">
    <source>
        <dbReference type="ARBA" id="ARBA00004442"/>
    </source>
</evidence>
<dbReference type="RefSeq" id="WP_089375612.1">
    <property type="nucleotide sequence ID" value="NZ_FZOA01000005.1"/>
</dbReference>
<protein>
    <submittedName>
        <fullName evidence="3">Outer membrane protein</fullName>
    </submittedName>
</protein>
<dbReference type="AlphaFoldDB" id="A0A238ZKW4"/>
<dbReference type="Proteomes" id="UP000198305">
    <property type="component" value="Unassembled WGS sequence"/>
</dbReference>
<dbReference type="OrthoDB" id="9807574at2"/>
<proteinExistence type="predicted"/>
<dbReference type="EMBL" id="FZOA01000005">
    <property type="protein sequence ID" value="SNR83769.1"/>
    <property type="molecule type" value="Genomic_DNA"/>
</dbReference>
<dbReference type="Gene3D" id="2.40.160.20">
    <property type="match status" value="1"/>
</dbReference>
<dbReference type="GO" id="GO:0055085">
    <property type="term" value="P:transmembrane transport"/>
    <property type="evidence" value="ECO:0007669"/>
    <property type="project" value="TreeGrafter"/>
</dbReference>
<sequence length="207" mass="22766">MPRRFSFSFTLAGLLVLPITAVADTGNEVLSPWQVRAGVSLIVPKSENGAIFDHTANVTIDHRAGPSFNIGYFITPNWAIDLLGGLAFKHQIHVNGSHAGETKHLPPILSLQYHFRPEARLRPFVGLGLNYTAFVDEKLDDGSKLKLRDSWGPALQAGLDYALDNHWTIGADVRYARINTKVRINGADAGDVDVNPTVYSINVGYRF</sequence>
<dbReference type="Pfam" id="PF03922">
    <property type="entry name" value="OmpW"/>
    <property type="match status" value="1"/>
</dbReference>
<comment type="subcellular location">
    <subcellularLocation>
        <location evidence="1">Cell outer membrane</location>
    </subcellularLocation>
</comment>
<reference evidence="4" key="1">
    <citation type="submission" date="2017-06" db="EMBL/GenBank/DDBJ databases">
        <authorList>
            <person name="Varghese N."/>
            <person name="Submissions S."/>
        </authorList>
    </citation>
    <scope>NUCLEOTIDE SEQUENCE [LARGE SCALE GENOMIC DNA]</scope>
    <source>
        <strain evidence="4">Ca-68</strain>
    </source>
</reference>
<dbReference type="PANTHER" id="PTHR36920:SF1">
    <property type="entry name" value="OUTER MEMBRANE PROTEIN W"/>
    <property type="match status" value="1"/>
</dbReference>
<gene>
    <name evidence="3" type="ORF">SAMN05192560_1318</name>
</gene>